<dbReference type="InterPro" id="IPR037401">
    <property type="entry name" value="SnoaL-like"/>
</dbReference>
<protein>
    <submittedName>
        <fullName evidence="2">Nuclear transport factor 2 family protein</fullName>
    </submittedName>
</protein>
<name>A0A7D6E655_9MYCO</name>
<dbReference type="Pfam" id="PF13577">
    <property type="entry name" value="SnoaL_4"/>
    <property type="match status" value="1"/>
</dbReference>
<dbReference type="Gene3D" id="3.10.450.50">
    <property type="match status" value="1"/>
</dbReference>
<reference evidence="3" key="1">
    <citation type="submission" date="2020-07" db="EMBL/GenBank/DDBJ databases">
        <title>Description of Mycobacterium gordonae subsp. intergordonae subsp.nov. and Mycobacterium gordonae subsp. gordonae subsp. nov.</title>
        <authorList>
            <person name="Yu X."/>
        </authorList>
    </citation>
    <scope>NUCLEOTIDE SEQUENCE [LARGE SCALE GENOMIC DNA]</scope>
    <source>
        <strain evidence="3">24</strain>
    </source>
</reference>
<keyword evidence="3" id="KW-1185">Reference proteome</keyword>
<sequence>MDICSSVAKAALDAVARRYAAAIDRRDRVALLDVFTPHATMRVERPGRPSGAMTGHRELVRIIDMVSRFPRTVHLIAQGLYIVDGDSAVGEVYCTANHFTADEVGIGRNHVMYIRYLDRYSASGGRWRIAHRTLVVDATEDRPVAIVEPDE</sequence>
<dbReference type="Proteomes" id="UP000510682">
    <property type="component" value="Chromosome"/>
</dbReference>
<dbReference type="KEGG" id="mgor:H0P51_08530"/>
<gene>
    <name evidence="2" type="ORF">H0P51_08530</name>
</gene>
<feature type="domain" description="SnoaL-like" evidence="1">
    <location>
        <begin position="9"/>
        <end position="133"/>
    </location>
</feature>
<dbReference type="EMBL" id="CP059165">
    <property type="protein sequence ID" value="QLL10086.1"/>
    <property type="molecule type" value="Genomic_DNA"/>
</dbReference>
<accession>A0A7D6E655</accession>
<proteinExistence type="predicted"/>
<evidence type="ECO:0000259" key="1">
    <source>
        <dbReference type="Pfam" id="PF13577"/>
    </source>
</evidence>
<dbReference type="SUPFAM" id="SSF54427">
    <property type="entry name" value="NTF2-like"/>
    <property type="match status" value="1"/>
</dbReference>
<reference evidence="2 3" key="2">
    <citation type="submission" date="2020-07" db="EMBL/GenBank/DDBJ databases">
        <authorList>
            <person name="Yu X."/>
        </authorList>
    </citation>
    <scope>NUCLEOTIDE SEQUENCE [LARGE SCALE GENOMIC DNA]</scope>
    <source>
        <strain evidence="3">24</strain>
    </source>
</reference>
<reference evidence="3" key="3">
    <citation type="submission" date="2023-07" db="EMBL/GenBank/DDBJ databases">
        <title>Description of Mycobacterium gordonae subsp. intergordonae subsp.nov. and Mycobacterium gordonae subsp. gordonae subsp. nov.</title>
        <authorList>
            <person name="Huang H."/>
        </authorList>
    </citation>
    <scope>NUCLEOTIDE SEQUENCE [LARGE SCALE GENOMIC DNA]</scope>
    <source>
        <strain evidence="3">24</strain>
    </source>
</reference>
<evidence type="ECO:0000313" key="3">
    <source>
        <dbReference type="Proteomes" id="UP000510682"/>
    </source>
</evidence>
<dbReference type="AlphaFoldDB" id="A0A7D6E655"/>
<dbReference type="CDD" id="cd00531">
    <property type="entry name" value="NTF2_like"/>
    <property type="match status" value="1"/>
</dbReference>
<evidence type="ECO:0000313" key="2">
    <source>
        <dbReference type="EMBL" id="QLL10086.1"/>
    </source>
</evidence>
<dbReference type="InterPro" id="IPR032710">
    <property type="entry name" value="NTF2-like_dom_sf"/>
</dbReference>
<organism evidence="2 3">
    <name type="scientific">Mycobacterium vicinigordonae</name>
    <dbReference type="NCBI Taxonomy" id="1719132"/>
    <lineage>
        <taxon>Bacteria</taxon>
        <taxon>Bacillati</taxon>
        <taxon>Actinomycetota</taxon>
        <taxon>Actinomycetes</taxon>
        <taxon>Mycobacteriales</taxon>
        <taxon>Mycobacteriaceae</taxon>
        <taxon>Mycobacterium</taxon>
    </lineage>
</organism>